<reference evidence="1 2" key="1">
    <citation type="submission" date="2018-06" db="EMBL/GenBank/DDBJ databases">
        <title>Genomic Encyclopedia of Type Strains, Phase IV (KMG-IV): sequencing the most valuable type-strain genomes for metagenomic binning, comparative biology and taxonomic classification.</title>
        <authorList>
            <person name="Goeker M."/>
        </authorList>
    </citation>
    <scope>NUCLEOTIDE SEQUENCE [LARGE SCALE GENOMIC DNA]</scope>
    <source>
        <strain evidence="1 2">DSM 45479</strain>
    </source>
</reference>
<sequence>MQKAFNTVFGWVKVNEISVGKLDQLLVLIIFDWRDGPIEGIVRLKGGNACWYFKLFAERLEATTVDDRLFALWALPDPDSAILCEEFGEGDQGGHVWPVSGGLGTAKVCDIVDGLLATRPGSPNLIIRTPDFVEVFGVWNVALD</sequence>
<accession>A0ABX9DX40</accession>
<keyword evidence="2" id="KW-1185">Reference proteome</keyword>
<name>A0ABX9DX40_9PSEU</name>
<evidence type="ECO:0000313" key="2">
    <source>
        <dbReference type="Proteomes" id="UP000248714"/>
    </source>
</evidence>
<protein>
    <submittedName>
        <fullName evidence="1">Uncharacterized protein</fullName>
    </submittedName>
</protein>
<proteinExistence type="predicted"/>
<dbReference type="Proteomes" id="UP000248714">
    <property type="component" value="Unassembled WGS sequence"/>
</dbReference>
<evidence type="ECO:0000313" key="1">
    <source>
        <dbReference type="EMBL" id="RAS60120.1"/>
    </source>
</evidence>
<dbReference type="EMBL" id="QLTT01000012">
    <property type="protein sequence ID" value="RAS60120.1"/>
    <property type="molecule type" value="Genomic_DNA"/>
</dbReference>
<gene>
    <name evidence="1" type="ORF">C8D87_11213</name>
</gene>
<comment type="caution">
    <text evidence="1">The sequence shown here is derived from an EMBL/GenBank/DDBJ whole genome shotgun (WGS) entry which is preliminary data.</text>
</comment>
<organism evidence="1 2">
    <name type="scientific">Lentzea atacamensis</name>
    <dbReference type="NCBI Taxonomy" id="531938"/>
    <lineage>
        <taxon>Bacteria</taxon>
        <taxon>Bacillati</taxon>
        <taxon>Actinomycetota</taxon>
        <taxon>Actinomycetes</taxon>
        <taxon>Pseudonocardiales</taxon>
        <taxon>Pseudonocardiaceae</taxon>
        <taxon>Lentzea</taxon>
    </lineage>
</organism>